<dbReference type="Proteomes" id="UP001144256">
    <property type="component" value="Unassembled WGS sequence"/>
</dbReference>
<dbReference type="Pfam" id="PF10694">
    <property type="entry name" value="DUF2500"/>
    <property type="match status" value="1"/>
</dbReference>
<evidence type="ECO:0000256" key="1">
    <source>
        <dbReference type="SAM" id="Phobius"/>
    </source>
</evidence>
<keyword evidence="1" id="KW-0812">Transmembrane</keyword>
<proteinExistence type="predicted"/>
<keyword evidence="1" id="KW-1133">Transmembrane helix</keyword>
<reference evidence="2" key="1">
    <citation type="submission" date="2022-06" db="EMBL/GenBank/DDBJ databases">
        <title>Vallitalea longa sp. nov., an anaerobic bacterium isolated from marine sediment.</title>
        <authorList>
            <person name="Hirano S."/>
            <person name="Terahara T."/>
            <person name="Mori K."/>
            <person name="Hamada M."/>
            <person name="Matsumoto R."/>
            <person name="Kobayashi T."/>
        </authorList>
    </citation>
    <scope>NUCLEOTIDE SEQUENCE</scope>
    <source>
        <strain evidence="2">SH18-1</strain>
    </source>
</reference>
<dbReference type="AlphaFoldDB" id="A0A9W5YDQ5"/>
<gene>
    <name evidence="2" type="ORF">SH1V18_31450</name>
</gene>
<protein>
    <recommendedName>
        <fullName evidence="4">DUF2500 domain-containing protein</fullName>
    </recommendedName>
</protein>
<dbReference type="Gene3D" id="2.40.50.660">
    <property type="match status" value="1"/>
</dbReference>
<evidence type="ECO:0000313" key="2">
    <source>
        <dbReference type="EMBL" id="GKX30665.1"/>
    </source>
</evidence>
<name>A0A9W5YDQ5_9FIRM</name>
<organism evidence="2 3">
    <name type="scientific">Vallitalea longa</name>
    <dbReference type="NCBI Taxonomy" id="2936439"/>
    <lineage>
        <taxon>Bacteria</taxon>
        <taxon>Bacillati</taxon>
        <taxon>Bacillota</taxon>
        <taxon>Clostridia</taxon>
        <taxon>Lachnospirales</taxon>
        <taxon>Vallitaleaceae</taxon>
        <taxon>Vallitalea</taxon>
    </lineage>
</organism>
<sequence>MGFGGFSFFNTIFPIFFIIVFVIIIITVVKSLKEASYNRSQPKLTVNATVVAKRTHMTRRTGDNNRGFTHYYATFQFDKGDRLEMKVDSYKYGMLVEGDKGNLTFQGNKFYDFERNY</sequence>
<evidence type="ECO:0000313" key="3">
    <source>
        <dbReference type="Proteomes" id="UP001144256"/>
    </source>
</evidence>
<comment type="caution">
    <text evidence="2">The sequence shown here is derived from an EMBL/GenBank/DDBJ whole genome shotgun (WGS) entry which is preliminary data.</text>
</comment>
<keyword evidence="3" id="KW-1185">Reference proteome</keyword>
<keyword evidence="1" id="KW-0472">Membrane</keyword>
<dbReference type="InterPro" id="IPR019635">
    <property type="entry name" value="DUF2500"/>
</dbReference>
<dbReference type="EMBL" id="BRLB01000011">
    <property type="protein sequence ID" value="GKX30665.1"/>
    <property type="molecule type" value="Genomic_DNA"/>
</dbReference>
<accession>A0A9W5YDQ5</accession>
<dbReference type="RefSeq" id="WP_281817054.1">
    <property type="nucleotide sequence ID" value="NZ_BRLB01000011.1"/>
</dbReference>
<feature type="transmembrane region" description="Helical" evidence="1">
    <location>
        <begin position="6"/>
        <end position="29"/>
    </location>
</feature>
<evidence type="ECO:0008006" key="4">
    <source>
        <dbReference type="Google" id="ProtNLM"/>
    </source>
</evidence>